<evidence type="ECO:0000313" key="1">
    <source>
        <dbReference type="EMBL" id="TKA77096.1"/>
    </source>
</evidence>
<dbReference type="InterPro" id="IPR035810">
    <property type="entry name" value="PEBP_euk"/>
</dbReference>
<dbReference type="InterPro" id="IPR036610">
    <property type="entry name" value="PEBP-like_sf"/>
</dbReference>
<dbReference type="InterPro" id="IPR008914">
    <property type="entry name" value="PEBP"/>
</dbReference>
<proteinExistence type="predicted"/>
<name>A0A4U0XLD5_9PEZI</name>
<dbReference type="SUPFAM" id="SSF49777">
    <property type="entry name" value="PEBP-like"/>
    <property type="match status" value="1"/>
</dbReference>
<dbReference type="OrthoDB" id="2506647at2759"/>
<dbReference type="EMBL" id="NAJQ01000146">
    <property type="protein sequence ID" value="TKA77096.1"/>
    <property type="molecule type" value="Genomic_DNA"/>
</dbReference>
<keyword evidence="2" id="KW-1185">Reference proteome</keyword>
<dbReference type="CDD" id="cd00866">
    <property type="entry name" value="PEBP_euk"/>
    <property type="match status" value="1"/>
</dbReference>
<protein>
    <recommendedName>
        <fullName evidence="3">PEBP-like protein</fullName>
    </recommendedName>
</protein>
<evidence type="ECO:0008006" key="3">
    <source>
        <dbReference type="Google" id="ProtNLM"/>
    </source>
</evidence>
<accession>A0A4U0XLD5</accession>
<dbReference type="Proteomes" id="UP000309340">
    <property type="component" value="Unassembled WGS sequence"/>
</dbReference>
<sequence length="164" mass="17525">MQVNLGNTFSATETLTQPSVSFSAEPGYDPSKTKYTIFLVDPDAPGPAAPILKDFLHLIISNAQPSCITTQSRTTVASYMPLTPLSVAAHRYTFLVYRQPPNYTPPPSINYLPGVRNNFDLNAYVAQAGLMGPVGGNFFREGLASTVCAVTPGCTQEGTGYQAA</sequence>
<dbReference type="AlphaFoldDB" id="A0A4U0XLD5"/>
<dbReference type="Gene3D" id="3.90.280.10">
    <property type="entry name" value="PEBP-like"/>
    <property type="match status" value="1"/>
</dbReference>
<organism evidence="1 2">
    <name type="scientific">Friedmanniomyces simplex</name>
    <dbReference type="NCBI Taxonomy" id="329884"/>
    <lineage>
        <taxon>Eukaryota</taxon>
        <taxon>Fungi</taxon>
        <taxon>Dikarya</taxon>
        <taxon>Ascomycota</taxon>
        <taxon>Pezizomycotina</taxon>
        <taxon>Dothideomycetes</taxon>
        <taxon>Dothideomycetidae</taxon>
        <taxon>Mycosphaerellales</taxon>
        <taxon>Teratosphaeriaceae</taxon>
        <taxon>Friedmanniomyces</taxon>
    </lineage>
</organism>
<dbReference type="PANTHER" id="PTHR11362:SF82">
    <property type="entry name" value="PHOSPHATIDYLETHANOLAMINE-BINDING PROTEIN 4"/>
    <property type="match status" value="1"/>
</dbReference>
<reference evidence="1 2" key="1">
    <citation type="submission" date="2017-03" db="EMBL/GenBank/DDBJ databases">
        <title>Genomes of endolithic fungi from Antarctica.</title>
        <authorList>
            <person name="Coleine C."/>
            <person name="Masonjones S."/>
            <person name="Stajich J.E."/>
        </authorList>
    </citation>
    <scope>NUCLEOTIDE SEQUENCE [LARGE SCALE GENOMIC DNA]</scope>
    <source>
        <strain evidence="1 2">CCFEE 5184</strain>
    </source>
</reference>
<dbReference type="STRING" id="329884.A0A4U0XLD5"/>
<evidence type="ECO:0000313" key="2">
    <source>
        <dbReference type="Proteomes" id="UP000309340"/>
    </source>
</evidence>
<dbReference type="PANTHER" id="PTHR11362">
    <property type="entry name" value="PHOSPHATIDYLETHANOLAMINE-BINDING PROTEIN"/>
    <property type="match status" value="1"/>
</dbReference>
<gene>
    <name evidence="1" type="ORF">B0A55_03582</name>
</gene>
<comment type="caution">
    <text evidence="1">The sequence shown here is derived from an EMBL/GenBank/DDBJ whole genome shotgun (WGS) entry which is preliminary data.</text>
</comment>
<dbReference type="Pfam" id="PF01161">
    <property type="entry name" value="PBP"/>
    <property type="match status" value="1"/>
</dbReference>